<evidence type="ECO:0000313" key="1">
    <source>
        <dbReference type="EMBL" id="PMD50181.1"/>
    </source>
</evidence>
<sequence length="146" mass="15937">MRPISTLPMLKGKLYLITCPTLAQSVFNSPDLCLETFLVDFSTRALLLSAETPKILEKSGHGSTPSCKEKIPKAVHEAFQLGVDLVKMILASLISVAFTINSLGHVTEPKSMFDWLRQMIALDTSKALFGAHGPLKENGLLVDALR</sequence>
<evidence type="ECO:0000313" key="2">
    <source>
        <dbReference type="Proteomes" id="UP000235371"/>
    </source>
</evidence>
<organism evidence="1 2">
    <name type="scientific">Hyaloscypha bicolor E</name>
    <dbReference type="NCBI Taxonomy" id="1095630"/>
    <lineage>
        <taxon>Eukaryota</taxon>
        <taxon>Fungi</taxon>
        <taxon>Dikarya</taxon>
        <taxon>Ascomycota</taxon>
        <taxon>Pezizomycotina</taxon>
        <taxon>Leotiomycetes</taxon>
        <taxon>Helotiales</taxon>
        <taxon>Hyaloscyphaceae</taxon>
        <taxon>Hyaloscypha</taxon>
        <taxon>Hyaloscypha bicolor</taxon>
    </lineage>
</organism>
<protein>
    <submittedName>
        <fullName evidence="1">Uncharacterized protein</fullName>
    </submittedName>
</protein>
<gene>
    <name evidence="1" type="ORF">K444DRAFT_260985</name>
</gene>
<dbReference type="PANTHER" id="PTHR47582:SF1">
    <property type="entry name" value="P450, PUTATIVE (EUROFUNG)-RELATED"/>
    <property type="match status" value="1"/>
</dbReference>
<dbReference type="Proteomes" id="UP000235371">
    <property type="component" value="Unassembled WGS sequence"/>
</dbReference>
<proteinExistence type="predicted"/>
<reference evidence="1 2" key="1">
    <citation type="submission" date="2016-04" db="EMBL/GenBank/DDBJ databases">
        <title>A degradative enzymes factory behind the ericoid mycorrhizal symbiosis.</title>
        <authorList>
            <consortium name="DOE Joint Genome Institute"/>
            <person name="Martino E."/>
            <person name="Morin E."/>
            <person name="Grelet G."/>
            <person name="Kuo A."/>
            <person name="Kohler A."/>
            <person name="Daghino S."/>
            <person name="Barry K."/>
            <person name="Choi C."/>
            <person name="Cichocki N."/>
            <person name="Clum A."/>
            <person name="Copeland A."/>
            <person name="Hainaut M."/>
            <person name="Haridas S."/>
            <person name="Labutti K."/>
            <person name="Lindquist E."/>
            <person name="Lipzen A."/>
            <person name="Khouja H.-R."/>
            <person name="Murat C."/>
            <person name="Ohm R."/>
            <person name="Olson A."/>
            <person name="Spatafora J."/>
            <person name="Veneault-Fourrey C."/>
            <person name="Henrissat B."/>
            <person name="Grigoriev I."/>
            <person name="Martin F."/>
            <person name="Perotto S."/>
        </authorList>
    </citation>
    <scope>NUCLEOTIDE SEQUENCE [LARGE SCALE GENOMIC DNA]</scope>
    <source>
        <strain evidence="1 2">E</strain>
    </source>
</reference>
<dbReference type="AlphaFoldDB" id="A0A2J6SHD5"/>
<dbReference type="InterPro" id="IPR053007">
    <property type="entry name" value="CYP450_monoxygenase_sec-met"/>
</dbReference>
<name>A0A2J6SHD5_9HELO</name>
<dbReference type="GeneID" id="36579492"/>
<accession>A0A2J6SHD5</accession>
<dbReference type="InParanoid" id="A0A2J6SHD5"/>
<dbReference type="OrthoDB" id="1470350at2759"/>
<dbReference type="PANTHER" id="PTHR47582">
    <property type="entry name" value="P450, PUTATIVE (EUROFUNG)-RELATED"/>
    <property type="match status" value="1"/>
</dbReference>
<keyword evidence="2" id="KW-1185">Reference proteome</keyword>
<dbReference type="EMBL" id="KZ613913">
    <property type="protein sequence ID" value="PMD50181.1"/>
    <property type="molecule type" value="Genomic_DNA"/>
</dbReference>
<dbReference type="RefSeq" id="XP_024727085.1">
    <property type="nucleotide sequence ID" value="XM_024871410.1"/>
</dbReference>
<dbReference type="STRING" id="1095630.A0A2J6SHD5"/>